<evidence type="ECO:0000256" key="1">
    <source>
        <dbReference type="SAM" id="MobiDB-lite"/>
    </source>
</evidence>
<gene>
    <name evidence="2" type="ORF">SBRY_90106</name>
</gene>
<feature type="compositionally biased region" description="Low complexity" evidence="1">
    <location>
        <begin position="177"/>
        <end position="186"/>
    </location>
</feature>
<feature type="compositionally biased region" description="Basic residues" evidence="1">
    <location>
        <begin position="137"/>
        <end position="154"/>
    </location>
</feature>
<sequence>MIARAFTVAPDPYTGRPLQERMESRVAHFDENQTTSPADDLRRPGRGQCHRTGRPGRAGSGRCRGARRRGPGRSHRRTPAPGTVLHHARQGRVHLLRPAPCRHQAGQGPHRGRRHAQRLGGERPAERLQPADGRRRGTDRRHRRRVRRPERRGRPRDLPPAVRVAGLHHRQRLLQQGGPARRGQLPLPRPRLGR</sequence>
<feature type="region of interest" description="Disordered" evidence="1">
    <location>
        <begin position="101"/>
        <end position="194"/>
    </location>
</feature>
<dbReference type="EMBL" id="CAJVAX010000023">
    <property type="protein sequence ID" value="CAG7657977.1"/>
    <property type="molecule type" value="Genomic_DNA"/>
</dbReference>
<protein>
    <submittedName>
        <fullName evidence="2">Uncharacterized protein</fullName>
    </submittedName>
</protein>
<keyword evidence="3" id="KW-1185">Reference proteome</keyword>
<feature type="compositionally biased region" description="Basic residues" evidence="1">
    <location>
        <begin position="64"/>
        <end position="78"/>
    </location>
</feature>
<proteinExistence type="predicted"/>
<feature type="compositionally biased region" description="Basic and acidic residues" evidence="1">
    <location>
        <begin position="18"/>
        <end position="31"/>
    </location>
</feature>
<evidence type="ECO:0000313" key="2">
    <source>
        <dbReference type="EMBL" id="CAG7657977.1"/>
    </source>
</evidence>
<comment type="caution">
    <text evidence="2">The sequence shown here is derived from an EMBL/GenBank/DDBJ whole genome shotgun (WGS) entry which is preliminary data.</text>
</comment>
<accession>A0A9W4H7K4</accession>
<name>A0A9W4H7K4_9ACTN</name>
<evidence type="ECO:0000313" key="3">
    <source>
        <dbReference type="Proteomes" id="UP001153328"/>
    </source>
</evidence>
<dbReference type="AlphaFoldDB" id="A0A9W4H7K4"/>
<dbReference type="Proteomes" id="UP001153328">
    <property type="component" value="Unassembled WGS sequence"/>
</dbReference>
<organism evidence="2 3">
    <name type="scientific">Actinacidiphila bryophytorum</name>
    <dbReference type="NCBI Taxonomy" id="1436133"/>
    <lineage>
        <taxon>Bacteria</taxon>
        <taxon>Bacillati</taxon>
        <taxon>Actinomycetota</taxon>
        <taxon>Actinomycetes</taxon>
        <taxon>Kitasatosporales</taxon>
        <taxon>Streptomycetaceae</taxon>
        <taxon>Actinacidiphila</taxon>
    </lineage>
</organism>
<feature type="region of interest" description="Disordered" evidence="1">
    <location>
        <begin position="1"/>
        <end position="87"/>
    </location>
</feature>
<feature type="compositionally biased region" description="Basic residues" evidence="1">
    <location>
        <begin position="44"/>
        <end position="54"/>
    </location>
</feature>
<reference evidence="2" key="1">
    <citation type="submission" date="2021-06" db="EMBL/GenBank/DDBJ databases">
        <authorList>
            <person name="Arsene-Ploetze F."/>
        </authorList>
    </citation>
    <scope>NUCLEOTIDE SEQUENCE</scope>
    <source>
        <strain evidence="2">SBRY1</strain>
    </source>
</reference>